<evidence type="ECO:0000313" key="3">
    <source>
        <dbReference type="Proteomes" id="UP000694428"/>
    </source>
</evidence>
<sequence>MYLKTSVTYQSSWSPTEKQSLPLRSTGCSEAHFLYYTSVSLSLFPISPVFVLESPSPGGGWNSGRLLQREEARSSLPAHSWQGNPSQAVNP</sequence>
<feature type="region of interest" description="Disordered" evidence="1">
    <location>
        <begin position="72"/>
        <end position="91"/>
    </location>
</feature>
<name>A0A8C9EL56_PAVCR</name>
<keyword evidence="3" id="KW-1185">Reference proteome</keyword>
<evidence type="ECO:0000313" key="2">
    <source>
        <dbReference type="Ensembl" id="ENSPSTP00000001811.1"/>
    </source>
</evidence>
<evidence type="ECO:0000256" key="1">
    <source>
        <dbReference type="SAM" id="MobiDB-lite"/>
    </source>
</evidence>
<reference evidence="2" key="2">
    <citation type="submission" date="2025-09" db="UniProtKB">
        <authorList>
            <consortium name="Ensembl"/>
        </authorList>
    </citation>
    <scope>IDENTIFICATION</scope>
</reference>
<proteinExistence type="predicted"/>
<dbReference type="Proteomes" id="UP000694428">
    <property type="component" value="Unplaced"/>
</dbReference>
<reference evidence="2" key="1">
    <citation type="submission" date="2025-08" db="UniProtKB">
        <authorList>
            <consortium name="Ensembl"/>
        </authorList>
    </citation>
    <scope>IDENTIFICATION</scope>
</reference>
<feature type="region of interest" description="Disordered" evidence="1">
    <location>
        <begin position="1"/>
        <end position="22"/>
    </location>
</feature>
<accession>A0A8C9EL56</accession>
<organism evidence="2 3">
    <name type="scientific">Pavo cristatus</name>
    <name type="common">Indian peafowl</name>
    <name type="synonym">Blue peafowl</name>
    <dbReference type="NCBI Taxonomy" id="9049"/>
    <lineage>
        <taxon>Eukaryota</taxon>
        <taxon>Metazoa</taxon>
        <taxon>Chordata</taxon>
        <taxon>Craniata</taxon>
        <taxon>Vertebrata</taxon>
        <taxon>Euteleostomi</taxon>
        <taxon>Archelosauria</taxon>
        <taxon>Archosauria</taxon>
        <taxon>Dinosauria</taxon>
        <taxon>Saurischia</taxon>
        <taxon>Theropoda</taxon>
        <taxon>Coelurosauria</taxon>
        <taxon>Aves</taxon>
        <taxon>Neognathae</taxon>
        <taxon>Galloanserae</taxon>
        <taxon>Galliformes</taxon>
        <taxon>Phasianidae</taxon>
        <taxon>Phasianinae</taxon>
        <taxon>Pavo</taxon>
    </lineage>
</organism>
<feature type="compositionally biased region" description="Polar residues" evidence="1">
    <location>
        <begin position="81"/>
        <end position="91"/>
    </location>
</feature>
<protein>
    <submittedName>
        <fullName evidence="2">Uncharacterized protein</fullName>
    </submittedName>
</protein>
<dbReference type="Ensembl" id="ENSPSTT00000001910.1">
    <property type="protein sequence ID" value="ENSPSTP00000001811.1"/>
    <property type="gene ID" value="ENSPSTG00000001391.1"/>
</dbReference>
<dbReference type="AlphaFoldDB" id="A0A8C9EL56"/>